<sequence length="38" mass="4296">MNETKIEHDKIMDHCISTKIVGSYRGEKSYALANANNI</sequence>
<dbReference type="EnsemblMetazoa" id="OVOC6454.1">
    <property type="protein sequence ID" value="OVOC6454.1"/>
    <property type="gene ID" value="WBGene00243263"/>
</dbReference>
<evidence type="ECO:0000313" key="1">
    <source>
        <dbReference type="EnsemblMetazoa" id="OVOC6454.1"/>
    </source>
</evidence>
<protein>
    <submittedName>
        <fullName evidence="1">Uncharacterized protein</fullName>
    </submittedName>
</protein>
<dbReference type="Proteomes" id="UP000024404">
    <property type="component" value="Unassembled WGS sequence"/>
</dbReference>
<keyword evidence="2" id="KW-1185">Reference proteome</keyword>
<dbReference type="AlphaFoldDB" id="A0A8R1XYH1"/>
<organism evidence="1 2">
    <name type="scientific">Onchocerca volvulus</name>
    <dbReference type="NCBI Taxonomy" id="6282"/>
    <lineage>
        <taxon>Eukaryota</taxon>
        <taxon>Metazoa</taxon>
        <taxon>Ecdysozoa</taxon>
        <taxon>Nematoda</taxon>
        <taxon>Chromadorea</taxon>
        <taxon>Rhabditida</taxon>
        <taxon>Spirurina</taxon>
        <taxon>Spiruromorpha</taxon>
        <taxon>Filarioidea</taxon>
        <taxon>Onchocercidae</taxon>
        <taxon>Onchocerca</taxon>
    </lineage>
</organism>
<reference evidence="2" key="1">
    <citation type="submission" date="2013-10" db="EMBL/GenBank/DDBJ databases">
        <title>Genome sequencing of Onchocerca volvulus.</title>
        <authorList>
            <person name="Cotton J."/>
            <person name="Tsai J."/>
            <person name="Stanley E."/>
            <person name="Tracey A."/>
            <person name="Holroyd N."/>
            <person name="Lustigman S."/>
            <person name="Berriman M."/>
        </authorList>
    </citation>
    <scope>NUCLEOTIDE SEQUENCE</scope>
</reference>
<proteinExistence type="predicted"/>
<reference evidence="1" key="2">
    <citation type="submission" date="2022-06" db="UniProtKB">
        <authorList>
            <consortium name="EnsemblMetazoa"/>
        </authorList>
    </citation>
    <scope>IDENTIFICATION</scope>
</reference>
<dbReference type="EMBL" id="CMVM020000172">
    <property type="status" value="NOT_ANNOTATED_CDS"/>
    <property type="molecule type" value="Genomic_DNA"/>
</dbReference>
<accession>A0A8R1XYH1</accession>
<evidence type="ECO:0000313" key="2">
    <source>
        <dbReference type="Proteomes" id="UP000024404"/>
    </source>
</evidence>
<name>A0A8R1XYH1_ONCVO</name>